<gene>
    <name evidence="2" type="ORF">AAME72_04215</name>
</gene>
<keyword evidence="1" id="KW-1133">Transmembrane helix</keyword>
<feature type="transmembrane region" description="Helical" evidence="1">
    <location>
        <begin position="171"/>
        <end position="192"/>
    </location>
</feature>
<dbReference type="Pfam" id="PF06197">
    <property type="entry name" value="DUF998"/>
    <property type="match status" value="1"/>
</dbReference>
<feature type="transmembrane region" description="Helical" evidence="1">
    <location>
        <begin position="30"/>
        <end position="51"/>
    </location>
</feature>
<keyword evidence="1" id="KW-0472">Membrane</keyword>
<feature type="transmembrane region" description="Helical" evidence="1">
    <location>
        <begin position="212"/>
        <end position="232"/>
    </location>
</feature>
<reference evidence="2" key="1">
    <citation type="submission" date="2024-05" db="EMBL/GenBank/DDBJ databases">
        <title>The Natural Products Discovery Center: Release of the First 8490 Sequenced Strains for Exploring Actinobacteria Biosynthetic Diversity.</title>
        <authorList>
            <person name="Kalkreuter E."/>
            <person name="Kautsar S.A."/>
            <person name="Yang D."/>
            <person name="Bader C.D."/>
            <person name="Teijaro C.N."/>
            <person name="Fluegel L."/>
            <person name="Davis C.M."/>
            <person name="Simpson J.R."/>
            <person name="Lauterbach L."/>
            <person name="Steele A.D."/>
            <person name="Gui C."/>
            <person name="Meng S."/>
            <person name="Li G."/>
            <person name="Viehrig K."/>
            <person name="Ye F."/>
            <person name="Su P."/>
            <person name="Kiefer A.F."/>
            <person name="Nichols A."/>
            <person name="Cepeda A.J."/>
            <person name="Yan W."/>
            <person name="Fan B."/>
            <person name="Jiang Y."/>
            <person name="Adhikari A."/>
            <person name="Zheng C.-J."/>
            <person name="Schuster L."/>
            <person name="Cowan T.M."/>
            <person name="Smanski M.J."/>
            <person name="Chevrette M.G."/>
            <person name="de Carvalho L.P.S."/>
            <person name="Shen B."/>
        </authorList>
    </citation>
    <scope>NUCLEOTIDE SEQUENCE</scope>
    <source>
        <strain evidence="2">NPDC080035</strain>
    </source>
</reference>
<feature type="transmembrane region" description="Helical" evidence="1">
    <location>
        <begin position="108"/>
        <end position="130"/>
    </location>
</feature>
<feature type="transmembrane region" description="Helical" evidence="1">
    <location>
        <begin position="307"/>
        <end position="332"/>
    </location>
</feature>
<feature type="transmembrane region" description="Helical" evidence="1">
    <location>
        <begin position="276"/>
        <end position="295"/>
    </location>
</feature>
<dbReference type="InterPro" id="IPR009339">
    <property type="entry name" value="DUF998"/>
</dbReference>
<dbReference type="RefSeq" id="WP_348788985.1">
    <property type="nucleotide sequence ID" value="NZ_CP157390.1"/>
</dbReference>
<proteinExistence type="predicted"/>
<sequence length="402" mass="41450">MRAAESEGTGLPHGAAERLSRLRAASVESVALGVGAVAFAAVAVVALFVFAGRDLTIDGDGSIGQFAAVSGAVVAVLAYAGGRLASWRIPWFGGAVEYRSRMGAAVEVFDSLAIAVAHAIVVLLLWTVLGDVFAKSFQDAEVFALPGVLLVGTAAAVSAYYVFLSAANMNPLLLSTVLAVFLVVGAITSMLTASNPHWWKQNLSALGMTDDVSGMTFNLTVIVGGILVTAIARYATGSPGADDRPPERGELQVRAALILVGAFLACVGLFPVNRFFLLHNTVATGMAVVFCLLAIGIRWAMPGLPRAFVWLGWVFMAVIVAVAVFFAIGYYNLTAVELVAAVLIFSWIIVFLRVTVATTQDTTTASVRAQQAGASARANVDGANVGGANVGGANVGGANVGG</sequence>
<feature type="transmembrane region" description="Helical" evidence="1">
    <location>
        <begin position="63"/>
        <end position="82"/>
    </location>
</feature>
<accession>A0AAU7GE04</accession>
<dbReference type="AlphaFoldDB" id="A0AAU7GE04"/>
<name>A0AAU7GE04_9MICO</name>
<keyword evidence="1" id="KW-0812">Transmembrane</keyword>
<feature type="transmembrane region" description="Helical" evidence="1">
    <location>
        <begin position="253"/>
        <end position="270"/>
    </location>
</feature>
<evidence type="ECO:0000256" key="1">
    <source>
        <dbReference type="SAM" id="Phobius"/>
    </source>
</evidence>
<dbReference type="EMBL" id="CP157390">
    <property type="protein sequence ID" value="XBM49065.1"/>
    <property type="molecule type" value="Genomic_DNA"/>
</dbReference>
<evidence type="ECO:0000313" key="2">
    <source>
        <dbReference type="EMBL" id="XBM49065.1"/>
    </source>
</evidence>
<organism evidence="2">
    <name type="scientific">Leifsonia sp. NPDC080035</name>
    <dbReference type="NCBI Taxonomy" id="3143936"/>
    <lineage>
        <taxon>Bacteria</taxon>
        <taxon>Bacillati</taxon>
        <taxon>Actinomycetota</taxon>
        <taxon>Actinomycetes</taxon>
        <taxon>Micrococcales</taxon>
        <taxon>Microbacteriaceae</taxon>
        <taxon>Leifsonia</taxon>
    </lineage>
</organism>
<protein>
    <submittedName>
        <fullName evidence="2">DUF998 domain-containing protein</fullName>
    </submittedName>
</protein>
<feature type="transmembrane region" description="Helical" evidence="1">
    <location>
        <begin position="142"/>
        <end position="164"/>
    </location>
</feature>
<feature type="transmembrane region" description="Helical" evidence="1">
    <location>
        <begin position="338"/>
        <end position="356"/>
    </location>
</feature>